<feature type="transmembrane region" description="Helical" evidence="1">
    <location>
        <begin position="174"/>
        <end position="192"/>
    </location>
</feature>
<evidence type="ECO:0000313" key="2">
    <source>
        <dbReference type="EMBL" id="VVE71248.1"/>
    </source>
</evidence>
<evidence type="ECO:0000313" key="3">
    <source>
        <dbReference type="Proteomes" id="UP000361468"/>
    </source>
</evidence>
<feature type="transmembrane region" description="Helical" evidence="1">
    <location>
        <begin position="349"/>
        <end position="369"/>
    </location>
</feature>
<evidence type="ECO:0008006" key="4">
    <source>
        <dbReference type="Google" id="ProtNLM"/>
    </source>
</evidence>
<gene>
    <name evidence="2" type="ORF">PPN31119_03873</name>
</gene>
<sequence>MKRVSIFAALYIFAVHYAYVAYINPTFEYAHYTYLPFDTSSLLITYALAWVPVLAYRDTPHPAQAIVALLYAMSYVPIQLSLLFTLEKEYTEIVLPQLALAASMGILFRAARTSNRPINTEYRNFLLLDSTVGVLAMLATLMVALPNLGRMRFVSFADVYNLRMEAAGVEQGAIEAYLVSWLSYCFVSYLFARGIIYRKWPLLLLGLAASVVLYMSTGAKASILMLPITYGVIKVWGDGRGFLARVLMLLLAAIAVLTAVIPDFGVFMWAKSIILVRMIGSSGWTTTKYFEYFGDHGWTYYTHIGPIQALFGGYPYGQLLLGQVIGIAYSGSSEANFNANFWASDGFAAFGSVGVFVITPFVAICLYLINRLTVVLPGAFTVGWMVGFMIALLNLPFTTALLSGGGGGFLLLAWWAKRAHRMHQKRQKKRFVAAPAVTETNGNED</sequence>
<feature type="transmembrane region" description="Helical" evidence="1">
    <location>
        <begin position="68"/>
        <end position="87"/>
    </location>
</feature>
<keyword evidence="1" id="KW-1133">Transmembrane helix</keyword>
<dbReference type="EMBL" id="CABPSO010000015">
    <property type="protein sequence ID" value="VVE71248.1"/>
    <property type="molecule type" value="Genomic_DNA"/>
</dbReference>
<feature type="transmembrane region" description="Helical" evidence="1">
    <location>
        <begin position="124"/>
        <end position="145"/>
    </location>
</feature>
<feature type="transmembrane region" description="Helical" evidence="1">
    <location>
        <begin position="204"/>
        <end position="230"/>
    </location>
</feature>
<comment type="caution">
    <text evidence="2">The sequence shown here is derived from an EMBL/GenBank/DDBJ whole genome shotgun (WGS) entry which is preliminary data.</text>
</comment>
<dbReference type="Proteomes" id="UP000361468">
    <property type="component" value="Unassembled WGS sequence"/>
</dbReference>
<feature type="transmembrane region" description="Helical" evidence="1">
    <location>
        <begin position="93"/>
        <end position="112"/>
    </location>
</feature>
<organism evidence="2 3">
    <name type="scientific">Pandoraea pnomenusa</name>
    <dbReference type="NCBI Taxonomy" id="93220"/>
    <lineage>
        <taxon>Bacteria</taxon>
        <taxon>Pseudomonadati</taxon>
        <taxon>Pseudomonadota</taxon>
        <taxon>Betaproteobacteria</taxon>
        <taxon>Burkholderiales</taxon>
        <taxon>Burkholderiaceae</taxon>
        <taxon>Pandoraea</taxon>
    </lineage>
</organism>
<keyword evidence="3" id="KW-1185">Reference proteome</keyword>
<feature type="transmembrane region" description="Helical" evidence="1">
    <location>
        <begin position="309"/>
        <end position="329"/>
    </location>
</feature>
<dbReference type="RefSeq" id="WP_150646571.1">
    <property type="nucleotide sequence ID" value="NZ_CABPSO010000015.1"/>
</dbReference>
<accession>A0ABY6WSD3</accession>
<feature type="transmembrane region" description="Helical" evidence="1">
    <location>
        <begin position="374"/>
        <end position="393"/>
    </location>
</feature>
<name>A0ABY6WSD3_9BURK</name>
<feature type="transmembrane region" description="Helical" evidence="1">
    <location>
        <begin position="242"/>
        <end position="270"/>
    </location>
</feature>
<proteinExistence type="predicted"/>
<evidence type="ECO:0000256" key="1">
    <source>
        <dbReference type="SAM" id="Phobius"/>
    </source>
</evidence>
<keyword evidence="1" id="KW-0472">Membrane</keyword>
<feature type="transmembrane region" description="Helical" evidence="1">
    <location>
        <begin position="36"/>
        <end position="56"/>
    </location>
</feature>
<keyword evidence="1" id="KW-0812">Transmembrane</keyword>
<reference evidence="2 3" key="1">
    <citation type="submission" date="2019-08" db="EMBL/GenBank/DDBJ databases">
        <authorList>
            <person name="Peeters C."/>
        </authorList>
    </citation>
    <scope>NUCLEOTIDE SEQUENCE [LARGE SCALE GENOMIC DNA]</scope>
    <source>
        <strain evidence="2 3">LMG 31119</strain>
    </source>
</reference>
<protein>
    <recommendedName>
        <fullName evidence="4">Lipid A core - O-antigen ligase and related enzymes</fullName>
    </recommendedName>
</protein>
<feature type="transmembrane region" description="Helical" evidence="1">
    <location>
        <begin position="399"/>
        <end position="416"/>
    </location>
</feature>